<dbReference type="AlphaFoldDB" id="A0AAD9FGD4"/>
<proteinExistence type="predicted"/>
<evidence type="ECO:0000313" key="1">
    <source>
        <dbReference type="EMBL" id="KAK1901732.1"/>
    </source>
</evidence>
<comment type="caution">
    <text evidence="1">The sequence shown here is derived from an EMBL/GenBank/DDBJ whole genome shotgun (WGS) entry which is preliminary data.</text>
</comment>
<gene>
    <name evidence="1" type="ORF">KUDE01_004697</name>
</gene>
<protein>
    <submittedName>
        <fullName evidence="1">General transcription factor II-I repeat domain containing protein 2</fullName>
    </submittedName>
</protein>
<dbReference type="EMBL" id="JASDAP010000006">
    <property type="protein sequence ID" value="KAK1901732.1"/>
    <property type="molecule type" value="Genomic_DNA"/>
</dbReference>
<dbReference type="Proteomes" id="UP001228049">
    <property type="component" value="Unassembled WGS sequence"/>
</dbReference>
<name>A0AAD9FGD4_DISEL</name>
<organism evidence="1 2">
    <name type="scientific">Dissostichus eleginoides</name>
    <name type="common">Patagonian toothfish</name>
    <name type="synonym">Dissostichus amissus</name>
    <dbReference type="NCBI Taxonomy" id="100907"/>
    <lineage>
        <taxon>Eukaryota</taxon>
        <taxon>Metazoa</taxon>
        <taxon>Chordata</taxon>
        <taxon>Craniata</taxon>
        <taxon>Vertebrata</taxon>
        <taxon>Euteleostomi</taxon>
        <taxon>Actinopterygii</taxon>
        <taxon>Neopterygii</taxon>
        <taxon>Teleostei</taxon>
        <taxon>Neoteleostei</taxon>
        <taxon>Acanthomorphata</taxon>
        <taxon>Eupercaria</taxon>
        <taxon>Perciformes</taxon>
        <taxon>Notothenioidei</taxon>
        <taxon>Nototheniidae</taxon>
        <taxon>Dissostichus</taxon>
    </lineage>
</organism>
<dbReference type="PANTHER" id="PTHR45913:SF21">
    <property type="entry name" value="DUF4371 DOMAIN-CONTAINING PROTEIN"/>
    <property type="match status" value="1"/>
</dbReference>
<reference evidence="1" key="1">
    <citation type="submission" date="2023-04" db="EMBL/GenBank/DDBJ databases">
        <title>Chromosome-level genome of Chaenocephalus aceratus.</title>
        <authorList>
            <person name="Park H."/>
        </authorList>
    </citation>
    <scope>NUCLEOTIDE SEQUENCE</scope>
    <source>
        <strain evidence="1">DE</strain>
        <tissue evidence="1">Muscle</tissue>
    </source>
</reference>
<accession>A0AAD9FGD4</accession>
<dbReference type="PANTHER" id="PTHR45913">
    <property type="entry name" value="EPM2A-INTERACTING PROTEIN 1"/>
    <property type="match status" value="1"/>
</dbReference>
<keyword evidence="2" id="KW-1185">Reference proteome</keyword>
<sequence>MFLSEQKNAKAKQYLDFLQDDEKMECVAFLVDVTSHLNELNLKLQGRGNTVCDLMSAVRSFQRKLEIFRSDITEAHLHFPTLLEQTNGNHHHTHVAFLERLAENFQNRFDDFSLGKQVLLCIGSPFLVKNVQEFSREAQSIFPLANVSSLQTELIDLQENVALKEVDCDPVTFWTKMATAANVPHLQKVAIHLLTMFGSTYCWIFHNEHCEKLIPQQFDK</sequence>
<evidence type="ECO:0000313" key="2">
    <source>
        <dbReference type="Proteomes" id="UP001228049"/>
    </source>
</evidence>